<feature type="non-terminal residue" evidence="1">
    <location>
        <position position="1"/>
    </location>
</feature>
<dbReference type="Proteomes" id="UP001152484">
    <property type="component" value="Unassembled WGS sequence"/>
</dbReference>
<comment type="caution">
    <text evidence="1">The sequence shown here is derived from an EMBL/GenBank/DDBJ whole genome shotgun (WGS) entry which is preliminary data.</text>
</comment>
<proteinExistence type="predicted"/>
<accession>A0A9P1EBB4</accession>
<dbReference type="AlphaFoldDB" id="A0A9P1EBB4"/>
<dbReference type="Gene3D" id="2.40.50.140">
    <property type="entry name" value="Nucleic acid-binding proteins"/>
    <property type="match status" value="1"/>
</dbReference>
<evidence type="ECO:0000313" key="2">
    <source>
        <dbReference type="Proteomes" id="UP001152484"/>
    </source>
</evidence>
<sequence>MGVVIDKLPKEVIPTSKGDKHINEIVLVDEKLKPISLTLWGDFADTEGSEIVNLLNENEYPLISIENIGVTPFKGISLSKKPHSTVTINPISSRAQQLQKWAVENRPTLDALKICRE</sequence>
<gene>
    <name evidence="1" type="ORF">CEURO_LOCUS12021</name>
</gene>
<keyword evidence="2" id="KW-1185">Reference proteome</keyword>
<organism evidence="1 2">
    <name type="scientific">Cuscuta europaea</name>
    <name type="common">European dodder</name>
    <dbReference type="NCBI Taxonomy" id="41803"/>
    <lineage>
        <taxon>Eukaryota</taxon>
        <taxon>Viridiplantae</taxon>
        <taxon>Streptophyta</taxon>
        <taxon>Embryophyta</taxon>
        <taxon>Tracheophyta</taxon>
        <taxon>Spermatophyta</taxon>
        <taxon>Magnoliopsida</taxon>
        <taxon>eudicotyledons</taxon>
        <taxon>Gunneridae</taxon>
        <taxon>Pentapetalae</taxon>
        <taxon>asterids</taxon>
        <taxon>lamiids</taxon>
        <taxon>Solanales</taxon>
        <taxon>Convolvulaceae</taxon>
        <taxon>Cuscuteae</taxon>
        <taxon>Cuscuta</taxon>
        <taxon>Cuscuta subgen. Cuscuta</taxon>
    </lineage>
</organism>
<dbReference type="SUPFAM" id="SSF50249">
    <property type="entry name" value="Nucleic acid-binding proteins"/>
    <property type="match status" value="1"/>
</dbReference>
<evidence type="ECO:0000313" key="1">
    <source>
        <dbReference type="EMBL" id="CAH9092612.1"/>
    </source>
</evidence>
<dbReference type="InterPro" id="IPR012340">
    <property type="entry name" value="NA-bd_OB-fold"/>
</dbReference>
<dbReference type="OrthoDB" id="1740937at2759"/>
<evidence type="ECO:0008006" key="3">
    <source>
        <dbReference type="Google" id="ProtNLM"/>
    </source>
</evidence>
<dbReference type="EMBL" id="CAMAPE010000029">
    <property type="protein sequence ID" value="CAH9092612.1"/>
    <property type="molecule type" value="Genomic_DNA"/>
</dbReference>
<protein>
    <recommendedName>
        <fullName evidence="3">Replication protein A OB domain-containing protein</fullName>
    </recommendedName>
</protein>
<name>A0A9P1EBB4_CUSEU</name>
<reference evidence="1" key="1">
    <citation type="submission" date="2022-07" db="EMBL/GenBank/DDBJ databases">
        <authorList>
            <person name="Macas J."/>
            <person name="Novak P."/>
            <person name="Neumann P."/>
        </authorList>
    </citation>
    <scope>NUCLEOTIDE SEQUENCE</scope>
</reference>